<feature type="domain" description="Peptidase M16 C-terminal" evidence="11">
    <location>
        <begin position="215"/>
        <end position="399"/>
    </location>
</feature>
<evidence type="ECO:0000256" key="1">
    <source>
        <dbReference type="ARBA" id="ARBA00001947"/>
    </source>
</evidence>
<feature type="signal peptide" evidence="9">
    <location>
        <begin position="1"/>
        <end position="30"/>
    </location>
</feature>
<evidence type="ECO:0000313" key="13">
    <source>
        <dbReference type="Proteomes" id="UP000070531"/>
    </source>
</evidence>
<dbReference type="GO" id="GO:0006508">
    <property type="term" value="P:proteolysis"/>
    <property type="evidence" value="ECO:0007669"/>
    <property type="project" value="UniProtKB-KW"/>
</dbReference>
<evidence type="ECO:0000259" key="10">
    <source>
        <dbReference type="Pfam" id="PF00675"/>
    </source>
</evidence>
<dbReference type="Pfam" id="PF00675">
    <property type="entry name" value="Peptidase_M16"/>
    <property type="match status" value="1"/>
</dbReference>
<keyword evidence="3" id="KW-0645">Protease</keyword>
<sequence>MLNHNSNLIKMKLKQLLLLSFCFITGIISAQQMGTIPANKNVRQGKLSNGLTYYILHNEWPEHVANFYIAQRVGSIQENDKQRGLAHFLEHMAFNGSEHFPDSTLLEFTRSLGVEFGSDLNAYTSIDQTVYRVCNVPTKRQTALDSCLLILKDWSNGLTLADKEIDKERGVIHQEWQLGSNPVMRIYERVLPKMYPGSKYGYRLPIGLMSIVDKFPYKDLREYYKKWYRTDNQCIIVVGDVDVDHIEAQIKKLWANVTLPTNVAKVIDEKVPDNKNAIYVVDKDKELQYTLIGIAMKHDVFPDAQKNDQSYYIDTYAKDIITNMLNQRLSDLSQKENCPFTSAGADVSNYILSKTKDAFQLSARAKEGKGLEALAAIYREALRVRQFGFTATEYERAKADFLSAIESDYLNRTKKSNNSYGNELRDHYLSNEPIPSPEDYYRIMKSLVGLTALNVNVINAYAKELISDKDSNMVSYLFERELAGKKYITEAQMAQTIKNVRAEKLSAWVDNVKQEPLLDETKLPKAGKIIKEKENKLLGYKELTLSNGAKVILKKTNYKDNEILFEAYSNGGKSLYGAKDYANLQLFEPYMSTVGVGNFSNQEMPKVLAGKQVSIELGLGLQTQRMSGFSVPKDLETMMQLAYLHFTDLRKDESSFSAAKGQLEQALKNKDLMPESVFSDSLSVTLYNHNPRFAPLTTATLKKASMDRVLEIWKERFANPAQFTYMFVGNFDEAALRPLIEKYIACFPAAKKENYIYFDRIPNGKRINKFTRKSETPKAIAFDIWRKELANTLDNDVMTDVAGQILTMDYLKSIREDAGAAYSVGANGDLVREGKKFFAQIQAYCPMDPAKSTLAVKLLDECFKKNTIKVDDDKLQKIKDSMLKNADINAKNNGYWKNILEVFDVYGVDLYTNYKNTVKGLTSSKMAKFIKDLYSADTHVEVVMTPGK</sequence>
<dbReference type="InterPro" id="IPR050626">
    <property type="entry name" value="Peptidase_M16"/>
</dbReference>
<evidence type="ECO:0000256" key="2">
    <source>
        <dbReference type="ARBA" id="ARBA00007261"/>
    </source>
</evidence>
<dbReference type="PATRIC" id="fig|419005.5.peg.341"/>
<dbReference type="Proteomes" id="UP000070531">
    <property type="component" value="Unassembled WGS sequence"/>
</dbReference>
<keyword evidence="5" id="KW-0378">Hydrolase</keyword>
<feature type="domain" description="Peptidase M16 C-terminal" evidence="11">
    <location>
        <begin position="714"/>
        <end position="881"/>
    </location>
</feature>
<protein>
    <submittedName>
        <fullName evidence="12">Peptidase M16 inactive domain protein</fullName>
    </submittedName>
</protein>
<organism evidence="12">
    <name type="scientific">Prevotella amnii</name>
    <dbReference type="NCBI Taxonomy" id="419005"/>
    <lineage>
        <taxon>Bacteria</taxon>
        <taxon>Pseudomonadati</taxon>
        <taxon>Bacteroidota</taxon>
        <taxon>Bacteroidia</taxon>
        <taxon>Bacteroidales</taxon>
        <taxon>Prevotellaceae</taxon>
        <taxon>Prevotella</taxon>
    </lineage>
</organism>
<gene>
    <name evidence="12" type="ORF">HMPREF1860_00338</name>
</gene>
<comment type="caution">
    <text evidence="12">The sequence shown here is derived from an EMBL/GenBank/DDBJ whole genome shotgun (WGS) entry which is preliminary data.</text>
</comment>
<dbReference type="SUPFAM" id="SSF63411">
    <property type="entry name" value="LuxS/MPP-like metallohydrolase"/>
    <property type="match status" value="4"/>
</dbReference>
<evidence type="ECO:0000256" key="5">
    <source>
        <dbReference type="ARBA" id="ARBA00022801"/>
    </source>
</evidence>
<keyword evidence="4" id="KW-0479">Metal-binding</keyword>
<dbReference type="EMBL" id="LSDL01000017">
    <property type="protein sequence ID" value="KXB80422.1"/>
    <property type="molecule type" value="Genomic_DNA"/>
</dbReference>
<comment type="cofactor">
    <cofactor evidence="1">
        <name>Zn(2+)</name>
        <dbReference type="ChEBI" id="CHEBI:29105"/>
    </cofactor>
</comment>
<dbReference type="GO" id="GO:0046872">
    <property type="term" value="F:metal ion binding"/>
    <property type="evidence" value="ECO:0007669"/>
    <property type="project" value="UniProtKB-KW"/>
</dbReference>
<dbReference type="Gene3D" id="3.30.830.10">
    <property type="entry name" value="Metalloenzyme, LuxS/M16 peptidase-like"/>
    <property type="match status" value="4"/>
</dbReference>
<accession>A0A134BKF7</accession>
<dbReference type="GO" id="GO:0004222">
    <property type="term" value="F:metalloendopeptidase activity"/>
    <property type="evidence" value="ECO:0007669"/>
    <property type="project" value="InterPro"/>
</dbReference>
<dbReference type="InterPro" id="IPR007863">
    <property type="entry name" value="Peptidase_M16_C"/>
</dbReference>
<evidence type="ECO:0000256" key="9">
    <source>
        <dbReference type="SAM" id="SignalP"/>
    </source>
</evidence>
<dbReference type="InterPro" id="IPR001431">
    <property type="entry name" value="Pept_M16_Zn_BS"/>
</dbReference>
<evidence type="ECO:0000313" key="12">
    <source>
        <dbReference type="EMBL" id="KXB80422.1"/>
    </source>
</evidence>
<dbReference type="PROSITE" id="PS00143">
    <property type="entry name" value="INSULINASE"/>
    <property type="match status" value="1"/>
</dbReference>
<dbReference type="InterPro" id="IPR011765">
    <property type="entry name" value="Pept_M16_N"/>
</dbReference>
<comment type="similarity">
    <text evidence="2 8">Belongs to the peptidase M16 family.</text>
</comment>
<dbReference type="PANTHER" id="PTHR43690:SF17">
    <property type="entry name" value="PROTEIN YHJJ"/>
    <property type="match status" value="1"/>
</dbReference>
<keyword evidence="9" id="KW-0732">Signal</keyword>
<dbReference type="STRING" id="419005.HMPREF1860_00338"/>
<dbReference type="InterPro" id="IPR011249">
    <property type="entry name" value="Metalloenz_LuxS/M16"/>
</dbReference>
<proteinExistence type="inferred from homology"/>
<dbReference type="AlphaFoldDB" id="A0A134BKF7"/>
<evidence type="ECO:0000256" key="4">
    <source>
        <dbReference type="ARBA" id="ARBA00022723"/>
    </source>
</evidence>
<name>A0A134BKF7_9BACT</name>
<dbReference type="PANTHER" id="PTHR43690">
    <property type="entry name" value="NARDILYSIN"/>
    <property type="match status" value="1"/>
</dbReference>
<evidence type="ECO:0000259" key="11">
    <source>
        <dbReference type="Pfam" id="PF05193"/>
    </source>
</evidence>
<evidence type="ECO:0000256" key="8">
    <source>
        <dbReference type="RuleBase" id="RU004447"/>
    </source>
</evidence>
<feature type="domain" description="Peptidase M16 N-terminal" evidence="10">
    <location>
        <begin position="57"/>
        <end position="177"/>
    </location>
</feature>
<feature type="chain" id="PRO_5007462643" evidence="9">
    <location>
        <begin position="31"/>
        <end position="948"/>
    </location>
</feature>
<dbReference type="Pfam" id="PF05193">
    <property type="entry name" value="Peptidase_M16_C"/>
    <property type="match status" value="2"/>
</dbReference>
<keyword evidence="7" id="KW-0482">Metalloprotease</keyword>
<evidence type="ECO:0000256" key="6">
    <source>
        <dbReference type="ARBA" id="ARBA00022833"/>
    </source>
</evidence>
<evidence type="ECO:0000256" key="3">
    <source>
        <dbReference type="ARBA" id="ARBA00022670"/>
    </source>
</evidence>
<evidence type="ECO:0000256" key="7">
    <source>
        <dbReference type="ARBA" id="ARBA00023049"/>
    </source>
</evidence>
<keyword evidence="6" id="KW-0862">Zinc</keyword>
<reference evidence="12 13" key="1">
    <citation type="submission" date="2016-01" db="EMBL/GenBank/DDBJ databases">
        <authorList>
            <person name="Oliw E.H."/>
        </authorList>
    </citation>
    <scope>NUCLEOTIDE SEQUENCE [LARGE SCALE GENOMIC DNA]</scope>
    <source>
        <strain evidence="12 13">DNF00307</strain>
    </source>
</reference>